<dbReference type="GeneID" id="109000286"/>
<feature type="region of interest" description="Disordered" evidence="6">
    <location>
        <begin position="267"/>
        <end position="306"/>
    </location>
</feature>
<keyword evidence="4 7" id="KW-0472">Membrane</keyword>
<keyword evidence="2 7" id="KW-0812">Transmembrane</keyword>
<protein>
    <submittedName>
        <fullName evidence="10 11">Probable myosin-binding protein 5</fullName>
    </submittedName>
</protein>
<evidence type="ECO:0000259" key="8">
    <source>
        <dbReference type="PROSITE" id="PS51775"/>
    </source>
</evidence>
<evidence type="ECO:0000313" key="10">
    <source>
        <dbReference type="RefSeq" id="XP_018832656.1"/>
    </source>
</evidence>
<dbReference type="PANTHER" id="PTHR31448">
    <property type="entry name" value="MYOSIN-BINDING PROTEIN 2"/>
    <property type="match status" value="1"/>
</dbReference>
<evidence type="ECO:0000256" key="4">
    <source>
        <dbReference type="ARBA" id="ARBA00023136"/>
    </source>
</evidence>
<dbReference type="GO" id="GO:0080115">
    <property type="term" value="F:myosin XI tail binding"/>
    <property type="evidence" value="ECO:0007669"/>
    <property type="project" value="UniProtKB-ARBA"/>
</dbReference>
<dbReference type="STRING" id="51240.A0A2I4FLX7"/>
<name>A0A2I4FLX7_JUGRE</name>
<dbReference type="PROSITE" id="PS51775">
    <property type="entry name" value="GTD_BINDING"/>
    <property type="match status" value="1"/>
</dbReference>
<dbReference type="OrthoDB" id="1853282at2759"/>
<dbReference type="InterPro" id="IPR039306">
    <property type="entry name" value="MYOB"/>
</dbReference>
<dbReference type="KEGG" id="jre:109000286"/>
<dbReference type="RefSeq" id="XP_035550065.1">
    <property type="nucleotide sequence ID" value="XM_035694172.1"/>
</dbReference>
<feature type="coiled-coil region" evidence="5">
    <location>
        <begin position="362"/>
        <end position="435"/>
    </location>
</feature>
<dbReference type="Pfam" id="PF04576">
    <property type="entry name" value="Zein-binding"/>
    <property type="match status" value="1"/>
</dbReference>
<feature type="compositionally biased region" description="Basic and acidic residues" evidence="6">
    <location>
        <begin position="531"/>
        <end position="541"/>
    </location>
</feature>
<feature type="compositionally biased region" description="Low complexity" evidence="6">
    <location>
        <begin position="460"/>
        <end position="472"/>
    </location>
</feature>
<dbReference type="PANTHER" id="PTHR31448:SF9">
    <property type="entry name" value="MYOSIN-BINDING PROTEIN 6-RELATED"/>
    <property type="match status" value="1"/>
</dbReference>
<evidence type="ECO:0000256" key="5">
    <source>
        <dbReference type="SAM" id="Coils"/>
    </source>
</evidence>
<dbReference type="GO" id="GO:0016020">
    <property type="term" value="C:membrane"/>
    <property type="evidence" value="ECO:0007669"/>
    <property type="project" value="UniProtKB-SubCell"/>
</dbReference>
<feature type="domain" description="GTD-binding" evidence="8">
    <location>
        <begin position="328"/>
        <end position="426"/>
    </location>
</feature>
<feature type="coiled-coil region" evidence="5">
    <location>
        <begin position="544"/>
        <end position="578"/>
    </location>
</feature>
<dbReference type="RefSeq" id="XP_018832656.1">
    <property type="nucleotide sequence ID" value="XM_018977111.2"/>
</dbReference>
<evidence type="ECO:0000256" key="2">
    <source>
        <dbReference type="ARBA" id="ARBA00022692"/>
    </source>
</evidence>
<evidence type="ECO:0000313" key="9">
    <source>
        <dbReference type="Proteomes" id="UP000235220"/>
    </source>
</evidence>
<sequence length="612" mass="69251">MADRSFKRFVEQELGKFPHFLIFTMLEWVMIIMLFIDGFLAFVANEFAKLFELQVPCLLCTRIAHALVHRDPEFYYNDWMCEAHKKDVSSLAYCHNHKKLSDVRKMCEGCLFSFAIEKDSDCIKHKPAVEILNKDLECSVGDDSQMPLSLTAGKNDDFVHAEKSSIRYCSCCGDPLKMKSSYSKGKGANAYSLSPTPSPRAPFVTLSRETCSLNSPRTRYAKSKFISEHDSAPEDGSNGFIPDTQVREDAKATTVLLLTESEDLNGNASKSPNFGRGNRFFGISPTNSPTNSPRFGTRSSRKSPLGKTMFASGCTEENLPIIEADGDYILHHLKRQVHLDRKSLIALYMELDVERSASTVAANNAMAMITRLQAEKAAVQMEALQYQRMMEEEAEYDQDVLQETIDLLAKREEEIRVLKDEIEEYREKYGSLRKDGFERVVEVEANEDYLEYISKPYSSYSAKSESCSSNSSVNEGEINGEDAYGPGTQSESLKEFKGEETHPLRRLKNLEKRNHFLSENGALSSESSSNRVEETNDETGKQRKSILTKELSHLSQRVKDLEADNGFLEHAAQTLEKHSEGARLLIEISRNMRKLRQLVTMNLEENDDSFLA</sequence>
<comment type="subcellular location">
    <subcellularLocation>
        <location evidence="1">Membrane</location>
        <topology evidence="1">Single-pass membrane protein</topology>
    </subcellularLocation>
</comment>
<gene>
    <name evidence="10 11" type="primary">LOC109000286</name>
</gene>
<evidence type="ECO:0000256" key="3">
    <source>
        <dbReference type="ARBA" id="ARBA00022989"/>
    </source>
</evidence>
<keyword evidence="5" id="KW-0175">Coiled coil</keyword>
<feature type="compositionally biased region" description="Low complexity" evidence="6">
    <location>
        <begin position="518"/>
        <end position="530"/>
    </location>
</feature>
<dbReference type="Gramene" id="Jr09_02730_p1">
    <property type="protein sequence ID" value="cds.Jr09_02730_p1"/>
    <property type="gene ID" value="Jr09_02730"/>
</dbReference>
<accession>A0A2I4FLX7</accession>
<feature type="transmembrane region" description="Helical" evidence="7">
    <location>
        <begin position="20"/>
        <end position="44"/>
    </location>
</feature>
<dbReference type="InterPro" id="IPR007656">
    <property type="entry name" value="GTD-bd"/>
</dbReference>
<keyword evidence="3 7" id="KW-1133">Transmembrane helix</keyword>
<proteinExistence type="predicted"/>
<dbReference type="Proteomes" id="UP000235220">
    <property type="component" value="Chromosome 9"/>
</dbReference>
<feature type="region of interest" description="Disordered" evidence="6">
    <location>
        <begin position="518"/>
        <end position="544"/>
    </location>
</feature>
<organism evidence="9 10">
    <name type="scientific">Juglans regia</name>
    <name type="common">English walnut</name>
    <dbReference type="NCBI Taxonomy" id="51240"/>
    <lineage>
        <taxon>Eukaryota</taxon>
        <taxon>Viridiplantae</taxon>
        <taxon>Streptophyta</taxon>
        <taxon>Embryophyta</taxon>
        <taxon>Tracheophyta</taxon>
        <taxon>Spermatophyta</taxon>
        <taxon>Magnoliopsida</taxon>
        <taxon>eudicotyledons</taxon>
        <taxon>Gunneridae</taxon>
        <taxon>Pentapetalae</taxon>
        <taxon>rosids</taxon>
        <taxon>fabids</taxon>
        <taxon>Fagales</taxon>
        <taxon>Juglandaceae</taxon>
        <taxon>Juglans</taxon>
    </lineage>
</organism>
<reference evidence="10 11" key="1">
    <citation type="submission" date="2025-04" db="UniProtKB">
        <authorList>
            <consortium name="RefSeq"/>
        </authorList>
    </citation>
    <scope>IDENTIFICATION</scope>
    <source>
        <tissue evidence="10 11">Leaves</tissue>
    </source>
</reference>
<feature type="compositionally biased region" description="Basic and acidic residues" evidence="6">
    <location>
        <begin position="492"/>
        <end position="505"/>
    </location>
</feature>
<evidence type="ECO:0000256" key="1">
    <source>
        <dbReference type="ARBA" id="ARBA00004167"/>
    </source>
</evidence>
<feature type="region of interest" description="Disordered" evidence="6">
    <location>
        <begin position="460"/>
        <end position="505"/>
    </location>
</feature>
<dbReference type="AlphaFoldDB" id="A0A2I4FLX7"/>
<evidence type="ECO:0000313" key="11">
    <source>
        <dbReference type="RefSeq" id="XP_035550065.1"/>
    </source>
</evidence>
<feature type="compositionally biased region" description="Polar residues" evidence="6">
    <location>
        <begin position="284"/>
        <end position="298"/>
    </location>
</feature>
<evidence type="ECO:0000256" key="7">
    <source>
        <dbReference type="SAM" id="Phobius"/>
    </source>
</evidence>
<keyword evidence="9" id="KW-1185">Reference proteome</keyword>
<dbReference type="Gramene" id="Jr09_02740_p1">
    <property type="protein sequence ID" value="cds.Jr09_02740_p1"/>
    <property type="gene ID" value="Jr09_02740"/>
</dbReference>
<evidence type="ECO:0000256" key="6">
    <source>
        <dbReference type="SAM" id="MobiDB-lite"/>
    </source>
</evidence>